<comment type="similarity">
    <text evidence="2">Belongs to the drug/metabolite transporter (DMT) superfamily. 10 TMS drug/metabolite exporter (DME) (TC 2.A.7.3) family.</text>
</comment>
<evidence type="ECO:0000259" key="7">
    <source>
        <dbReference type="Pfam" id="PF00892"/>
    </source>
</evidence>
<feature type="transmembrane region" description="Helical" evidence="6">
    <location>
        <begin position="96"/>
        <end position="115"/>
    </location>
</feature>
<keyword evidence="9" id="KW-1185">Reference proteome</keyword>
<feature type="transmembrane region" description="Helical" evidence="6">
    <location>
        <begin position="148"/>
        <end position="171"/>
    </location>
</feature>
<feature type="transmembrane region" description="Helical" evidence="6">
    <location>
        <begin position="38"/>
        <end position="58"/>
    </location>
</feature>
<dbReference type="GO" id="GO:0016020">
    <property type="term" value="C:membrane"/>
    <property type="evidence" value="ECO:0007669"/>
    <property type="project" value="UniProtKB-SubCell"/>
</dbReference>
<evidence type="ECO:0000313" key="9">
    <source>
        <dbReference type="Proteomes" id="UP000035762"/>
    </source>
</evidence>
<feature type="transmembrane region" description="Helical" evidence="6">
    <location>
        <begin position="122"/>
        <end position="142"/>
    </location>
</feature>
<dbReference type="OrthoDB" id="8478503at2"/>
<keyword evidence="5 6" id="KW-0472">Membrane</keyword>
<dbReference type="SUPFAM" id="SSF103481">
    <property type="entry name" value="Multidrug resistance efflux transporter EmrE"/>
    <property type="match status" value="2"/>
</dbReference>
<dbReference type="RefSeq" id="WP_009339789.1">
    <property type="nucleotide sequence ID" value="NZ_CCAZ020000002.1"/>
</dbReference>
<feature type="transmembrane region" description="Helical" evidence="6">
    <location>
        <begin position="268"/>
        <end position="286"/>
    </location>
</feature>
<comment type="subcellular location">
    <subcellularLocation>
        <location evidence="1">Membrane</location>
        <topology evidence="1">Multi-pass membrane protein</topology>
    </subcellularLocation>
</comment>
<sequence>MKIIPAISFKLFSTIMFALMGAQARYLEGAYPAGEVAFFRSLFALIPIFLFFGLRGELDQAFKTKNPAAHLIRGSFAVVGTFCTFAALARMPIGDYTAIVYIAPLLTVVFSWLVLKEEVRAYRWSAVAVGFCGVLLMLVPYFRNHVAWSSTIGLGIMFALMNACTTAGATIQIRRITATETTPAVVTFMALIVLTSSLFTIPFGWTLPATPLHWLLLIGIGITGGLGQMGFTESYRYAPASFLAPLDYSAMIWAFLLGYWVFDEVPTGYVLGGAAIIAGAGIFVIVRERLLGLKRLREMPTAAIGSMSEDEKDAQY</sequence>
<name>A0A090MTD9_AFIFE</name>
<dbReference type="Pfam" id="PF00892">
    <property type="entry name" value="EamA"/>
    <property type="match status" value="2"/>
</dbReference>
<gene>
    <name evidence="8" type="ORF">BN961_02873</name>
</gene>
<organism evidence="8 9">
    <name type="scientific">Afipia felis</name>
    <name type="common">Cat scratch disease bacillus</name>
    <dbReference type="NCBI Taxonomy" id="1035"/>
    <lineage>
        <taxon>Bacteria</taxon>
        <taxon>Pseudomonadati</taxon>
        <taxon>Pseudomonadota</taxon>
        <taxon>Alphaproteobacteria</taxon>
        <taxon>Hyphomicrobiales</taxon>
        <taxon>Nitrobacteraceae</taxon>
        <taxon>Afipia</taxon>
    </lineage>
</organism>
<feature type="transmembrane region" description="Helical" evidence="6">
    <location>
        <begin position="183"/>
        <end position="205"/>
    </location>
</feature>
<feature type="transmembrane region" description="Helical" evidence="6">
    <location>
        <begin position="7"/>
        <end position="26"/>
    </location>
</feature>
<evidence type="ECO:0000256" key="3">
    <source>
        <dbReference type="ARBA" id="ARBA00022692"/>
    </source>
</evidence>
<dbReference type="PANTHER" id="PTHR22911:SF6">
    <property type="entry name" value="SOLUTE CARRIER FAMILY 35 MEMBER G1"/>
    <property type="match status" value="1"/>
</dbReference>
<dbReference type="EMBL" id="CCAZ020000002">
    <property type="protein sequence ID" value="CEG09447.1"/>
    <property type="molecule type" value="Genomic_DNA"/>
</dbReference>
<evidence type="ECO:0000256" key="1">
    <source>
        <dbReference type="ARBA" id="ARBA00004141"/>
    </source>
</evidence>
<reference evidence="8 9" key="1">
    <citation type="journal article" date="2014" name="Genome Announc.">
        <title>Genome Sequence of Afipia felis Strain 76713, Isolated in Hospital Water Using an Amoeba Co-Culture Procedure.</title>
        <authorList>
            <person name="Benamar S."/>
            <person name="La Scola B."/>
            <person name="Croce O."/>
        </authorList>
    </citation>
    <scope>NUCLEOTIDE SEQUENCE [LARGE SCALE GENOMIC DNA]</scope>
    <source>
        <strain evidence="8 9">76713</strain>
    </source>
</reference>
<feature type="transmembrane region" description="Helical" evidence="6">
    <location>
        <begin position="243"/>
        <end position="262"/>
    </location>
</feature>
<feature type="transmembrane region" description="Helical" evidence="6">
    <location>
        <begin position="211"/>
        <end position="231"/>
    </location>
</feature>
<evidence type="ECO:0000256" key="2">
    <source>
        <dbReference type="ARBA" id="ARBA00009853"/>
    </source>
</evidence>
<dbReference type="STRING" id="1035.BN961_02873"/>
<feature type="domain" description="EamA" evidence="7">
    <location>
        <begin position="7"/>
        <end position="138"/>
    </location>
</feature>
<dbReference type="Proteomes" id="UP000035762">
    <property type="component" value="Unassembled WGS sequence"/>
</dbReference>
<keyword evidence="3 6" id="KW-0812">Transmembrane</keyword>
<dbReference type="PANTHER" id="PTHR22911">
    <property type="entry name" value="ACYL-MALONYL CONDENSING ENZYME-RELATED"/>
    <property type="match status" value="1"/>
</dbReference>
<accession>A0A090MTD9</accession>
<dbReference type="InterPro" id="IPR037185">
    <property type="entry name" value="EmrE-like"/>
</dbReference>
<dbReference type="AlphaFoldDB" id="A0A090MTD9"/>
<evidence type="ECO:0000256" key="6">
    <source>
        <dbReference type="SAM" id="Phobius"/>
    </source>
</evidence>
<evidence type="ECO:0000313" key="8">
    <source>
        <dbReference type="EMBL" id="CEG09447.1"/>
    </source>
</evidence>
<protein>
    <submittedName>
        <fullName evidence="8">Carboxylate/amino acid/amine transporter</fullName>
    </submittedName>
</protein>
<feature type="transmembrane region" description="Helical" evidence="6">
    <location>
        <begin position="70"/>
        <end position="90"/>
    </location>
</feature>
<keyword evidence="4 6" id="KW-1133">Transmembrane helix</keyword>
<evidence type="ECO:0000256" key="5">
    <source>
        <dbReference type="ARBA" id="ARBA00023136"/>
    </source>
</evidence>
<feature type="domain" description="EamA" evidence="7">
    <location>
        <begin position="154"/>
        <end position="286"/>
    </location>
</feature>
<evidence type="ECO:0000256" key="4">
    <source>
        <dbReference type="ARBA" id="ARBA00022989"/>
    </source>
</evidence>
<comment type="caution">
    <text evidence="8">The sequence shown here is derived from an EMBL/GenBank/DDBJ whole genome shotgun (WGS) entry which is preliminary data.</text>
</comment>
<dbReference type="InterPro" id="IPR000620">
    <property type="entry name" value="EamA_dom"/>
</dbReference>
<dbReference type="Gene3D" id="1.10.3730.20">
    <property type="match status" value="1"/>
</dbReference>
<proteinExistence type="inferred from homology"/>